<dbReference type="Proteomes" id="UP001589700">
    <property type="component" value="Unassembled WGS sequence"/>
</dbReference>
<dbReference type="EMBL" id="JBHMDY010000001">
    <property type="protein sequence ID" value="MFB9258302.1"/>
    <property type="molecule type" value="Genomic_DNA"/>
</dbReference>
<keyword evidence="2" id="KW-1133">Transmembrane helix</keyword>
<feature type="transmembrane region" description="Helical" evidence="2">
    <location>
        <begin position="63"/>
        <end position="90"/>
    </location>
</feature>
<protein>
    <submittedName>
        <fullName evidence="3">Uncharacterized protein</fullName>
    </submittedName>
</protein>
<comment type="caution">
    <text evidence="3">The sequence shown here is derived from an EMBL/GenBank/DDBJ whole genome shotgun (WGS) entry which is preliminary data.</text>
</comment>
<sequence>MKNQDRTPKPNPNPNPKPDDDDNTVHPAPTDSAAGTDPATTHLGADHDSGDDAFADHTRYPAAWALVGMSAALGIIGLSIGFATVLGLTATASGTRVDGSAADTSGFGPMIVSAAASLILGILLIAGAALLWRARRASVLVISAAVTLLALSSLVRLVFDSITFLSVIGTVLSFLALGMMGYLITSDGVREHVREGVPLRLR</sequence>
<keyword evidence="2" id="KW-0472">Membrane</keyword>
<keyword evidence="2" id="KW-0812">Transmembrane</keyword>
<evidence type="ECO:0000256" key="1">
    <source>
        <dbReference type="SAM" id="MobiDB-lite"/>
    </source>
</evidence>
<feature type="transmembrane region" description="Helical" evidence="2">
    <location>
        <begin position="110"/>
        <end position="132"/>
    </location>
</feature>
<evidence type="ECO:0000313" key="4">
    <source>
        <dbReference type="Proteomes" id="UP001589700"/>
    </source>
</evidence>
<accession>A0ABV5JKP8</accession>
<feature type="region of interest" description="Disordered" evidence="1">
    <location>
        <begin position="1"/>
        <end position="50"/>
    </location>
</feature>
<evidence type="ECO:0000256" key="2">
    <source>
        <dbReference type="SAM" id="Phobius"/>
    </source>
</evidence>
<reference evidence="3 4" key="1">
    <citation type="submission" date="2024-09" db="EMBL/GenBank/DDBJ databases">
        <authorList>
            <person name="Sun Q."/>
            <person name="Mori K."/>
        </authorList>
    </citation>
    <scope>NUCLEOTIDE SEQUENCE [LARGE SCALE GENOMIC DNA]</scope>
    <source>
        <strain evidence="3 4">CCM 7659</strain>
    </source>
</reference>
<evidence type="ECO:0000313" key="3">
    <source>
        <dbReference type="EMBL" id="MFB9258302.1"/>
    </source>
</evidence>
<organism evidence="3 4">
    <name type="scientific">Dietzia aerolata</name>
    <dbReference type="NCBI Taxonomy" id="595984"/>
    <lineage>
        <taxon>Bacteria</taxon>
        <taxon>Bacillati</taxon>
        <taxon>Actinomycetota</taxon>
        <taxon>Actinomycetes</taxon>
        <taxon>Mycobacteriales</taxon>
        <taxon>Dietziaceae</taxon>
        <taxon>Dietzia</taxon>
    </lineage>
</organism>
<dbReference type="RefSeq" id="WP_241730353.1">
    <property type="nucleotide sequence ID" value="NZ_JAALDM010000289.1"/>
</dbReference>
<keyword evidence="4" id="KW-1185">Reference proteome</keyword>
<name>A0ABV5JKP8_9ACTN</name>
<proteinExistence type="predicted"/>
<feature type="transmembrane region" description="Helical" evidence="2">
    <location>
        <begin position="139"/>
        <end position="159"/>
    </location>
</feature>
<feature type="transmembrane region" description="Helical" evidence="2">
    <location>
        <begin position="165"/>
        <end position="184"/>
    </location>
</feature>
<gene>
    <name evidence="3" type="ORF">ACFFVD_00615</name>
</gene>